<reference evidence="1 2" key="1">
    <citation type="submission" date="2018-03" db="EMBL/GenBank/DDBJ databases">
        <title>Genomic Encyclopedia of Archaeal and Bacterial Type Strains, Phase II (KMG-II): from individual species to whole genera.</title>
        <authorList>
            <person name="Goeker M."/>
        </authorList>
    </citation>
    <scope>NUCLEOTIDE SEQUENCE [LARGE SCALE GENOMIC DNA]</scope>
    <source>
        <strain evidence="1 2">DSM 28229</strain>
    </source>
</reference>
<protein>
    <submittedName>
        <fullName evidence="1">Uncharacterized protein</fullName>
    </submittedName>
</protein>
<proteinExistence type="predicted"/>
<dbReference type="RefSeq" id="WP_109616966.1">
    <property type="nucleotide sequence ID" value="NZ_QGDO01000002.1"/>
</dbReference>
<gene>
    <name evidence="1" type="ORF">BC781_102389</name>
</gene>
<dbReference type="Proteomes" id="UP000245535">
    <property type="component" value="Unassembled WGS sequence"/>
</dbReference>
<name>A0A315ZCL8_SEDFL</name>
<organism evidence="1 2">
    <name type="scientific">Sediminitomix flava</name>
    <dbReference type="NCBI Taxonomy" id="379075"/>
    <lineage>
        <taxon>Bacteria</taxon>
        <taxon>Pseudomonadati</taxon>
        <taxon>Bacteroidota</taxon>
        <taxon>Cytophagia</taxon>
        <taxon>Cytophagales</taxon>
        <taxon>Flammeovirgaceae</taxon>
        <taxon>Sediminitomix</taxon>
    </lineage>
</organism>
<dbReference type="OrthoDB" id="979976at2"/>
<dbReference type="AlphaFoldDB" id="A0A315ZCL8"/>
<comment type="caution">
    <text evidence="1">The sequence shown here is derived from an EMBL/GenBank/DDBJ whole genome shotgun (WGS) entry which is preliminary data.</text>
</comment>
<accession>A0A315ZCL8</accession>
<evidence type="ECO:0000313" key="1">
    <source>
        <dbReference type="EMBL" id="PWJ42843.1"/>
    </source>
</evidence>
<keyword evidence="2" id="KW-1185">Reference proteome</keyword>
<sequence>MTETDILKIWEQIDYRTDTLVVKNLHFLKCVHPNLANIFLITWDYHHYKVSISYLKPSLKTKDHTTDITNYRYLVLEHENPTKRILLKIVFEDDNKVIHLVPVFGGEEDGKKLLIYYVNTP</sequence>
<dbReference type="EMBL" id="QGDO01000002">
    <property type="protein sequence ID" value="PWJ42843.1"/>
    <property type="molecule type" value="Genomic_DNA"/>
</dbReference>
<evidence type="ECO:0000313" key="2">
    <source>
        <dbReference type="Proteomes" id="UP000245535"/>
    </source>
</evidence>